<dbReference type="HAMAP" id="MF_01211">
    <property type="entry name" value="DHODB_Fe_S_bind"/>
    <property type="match status" value="1"/>
</dbReference>
<feature type="binding site" evidence="11 13">
    <location>
        <position position="228"/>
    </location>
    <ligand>
        <name>[2Fe-2S] cluster</name>
        <dbReference type="ChEBI" id="CHEBI:190135"/>
    </ligand>
</feature>
<dbReference type="PANTHER" id="PTHR43513">
    <property type="entry name" value="DIHYDROOROTATE DEHYDROGENASE B (NAD(+)), ELECTRON TRANSFER SUBUNIT"/>
    <property type="match status" value="1"/>
</dbReference>
<name>A0A4R1R727_9FIRM</name>
<dbReference type="InterPro" id="IPR001433">
    <property type="entry name" value="OxRdtase_FAD/NAD-bd"/>
</dbReference>
<dbReference type="Gene3D" id="3.40.50.80">
    <property type="entry name" value="Nucleotide-binding domain of ferredoxin-NADP reductase (FNR) module"/>
    <property type="match status" value="1"/>
</dbReference>
<feature type="binding site" evidence="11 12">
    <location>
        <begin position="53"/>
        <end position="56"/>
    </location>
    <ligand>
        <name>FAD</name>
        <dbReference type="ChEBI" id="CHEBI:57692"/>
    </ligand>
</feature>
<evidence type="ECO:0000256" key="5">
    <source>
        <dbReference type="ARBA" id="ARBA00022723"/>
    </source>
</evidence>
<comment type="cofactor">
    <cofactor evidence="11">
        <name>[2Fe-2S] cluster</name>
        <dbReference type="ChEBI" id="CHEBI:190135"/>
    </cofactor>
    <text evidence="11">Binds 1 [2Fe-2S] cluster per subunit.</text>
</comment>
<dbReference type="STRING" id="1469948.GCA_000732725_02560"/>
<evidence type="ECO:0000313" key="16">
    <source>
        <dbReference type="Proteomes" id="UP000295718"/>
    </source>
</evidence>
<dbReference type="AlphaFoldDB" id="A0A4R1R727"/>
<dbReference type="EMBL" id="SLUO01000001">
    <property type="protein sequence ID" value="TCL61112.1"/>
    <property type="molecule type" value="Genomic_DNA"/>
</dbReference>
<dbReference type="SUPFAM" id="SSF52343">
    <property type="entry name" value="Ferredoxin reductase-like, C-terminal NADP-linked domain"/>
    <property type="match status" value="1"/>
</dbReference>
<evidence type="ECO:0000256" key="3">
    <source>
        <dbReference type="ARBA" id="ARBA00022630"/>
    </source>
</evidence>
<dbReference type="InterPro" id="IPR019480">
    <property type="entry name" value="Dihydroorotate_DH_Fe-S-bd"/>
</dbReference>
<evidence type="ECO:0000313" key="15">
    <source>
        <dbReference type="EMBL" id="TCL61112.1"/>
    </source>
</evidence>
<feature type="binding site" evidence="11 12">
    <location>
        <begin position="77"/>
        <end position="78"/>
    </location>
    <ligand>
        <name>FAD</name>
        <dbReference type="ChEBI" id="CHEBI:57692"/>
    </ligand>
</feature>
<keyword evidence="4 11" id="KW-0001">2Fe-2S</keyword>
<evidence type="ECO:0000259" key="14">
    <source>
        <dbReference type="PROSITE" id="PS51384"/>
    </source>
</evidence>
<feature type="binding site" evidence="11 13">
    <location>
        <position position="223"/>
    </location>
    <ligand>
        <name>[2Fe-2S] cluster</name>
        <dbReference type="ChEBI" id="CHEBI:190135"/>
    </ligand>
</feature>
<keyword evidence="5 11" id="KW-0479">Metal-binding</keyword>
<dbReference type="InterPro" id="IPR050353">
    <property type="entry name" value="PyrK_electron_transfer"/>
</dbReference>
<comment type="similarity">
    <text evidence="1 11">Belongs to the PyrK family.</text>
</comment>
<evidence type="ECO:0000256" key="9">
    <source>
        <dbReference type="ARBA" id="ARBA00023004"/>
    </source>
</evidence>
<dbReference type="GO" id="GO:0009055">
    <property type="term" value="F:electron transfer activity"/>
    <property type="evidence" value="ECO:0007669"/>
    <property type="project" value="UniProtKB-UniRule"/>
</dbReference>
<evidence type="ECO:0000256" key="6">
    <source>
        <dbReference type="ARBA" id="ARBA00022827"/>
    </source>
</evidence>
<dbReference type="PROSITE" id="PS51384">
    <property type="entry name" value="FAD_FR"/>
    <property type="match status" value="1"/>
</dbReference>
<dbReference type="InterPro" id="IPR017927">
    <property type="entry name" value="FAD-bd_FR_type"/>
</dbReference>
<dbReference type="InterPro" id="IPR017938">
    <property type="entry name" value="Riboflavin_synthase-like_b-brl"/>
</dbReference>
<feature type="binding site" evidence="11 12">
    <location>
        <begin position="70"/>
        <end position="72"/>
    </location>
    <ligand>
        <name>FAD</name>
        <dbReference type="ChEBI" id="CHEBI:57692"/>
    </ligand>
</feature>
<evidence type="ECO:0000256" key="8">
    <source>
        <dbReference type="ARBA" id="ARBA00022982"/>
    </source>
</evidence>
<keyword evidence="3 11" id="KW-0285">Flavoprotein</keyword>
<dbReference type="Gene3D" id="2.10.240.10">
    <property type="entry name" value="Dihydroorotate dehydrogenase, electron transfer subunit"/>
    <property type="match status" value="1"/>
</dbReference>
<evidence type="ECO:0000256" key="12">
    <source>
        <dbReference type="PIRSR" id="PIRSR006816-1"/>
    </source>
</evidence>
<comment type="caution">
    <text evidence="15">The sequence shown here is derived from an EMBL/GenBank/DDBJ whole genome shotgun (WGS) entry which is preliminary data.</text>
</comment>
<organism evidence="15 16">
    <name type="scientific">Kineothrix alysoides</name>
    <dbReference type="NCBI Taxonomy" id="1469948"/>
    <lineage>
        <taxon>Bacteria</taxon>
        <taxon>Bacillati</taxon>
        <taxon>Bacillota</taxon>
        <taxon>Clostridia</taxon>
        <taxon>Lachnospirales</taxon>
        <taxon>Lachnospiraceae</taxon>
        <taxon>Kineothrix</taxon>
    </lineage>
</organism>
<accession>A0A4R1R727</accession>
<dbReference type="GO" id="GO:0046872">
    <property type="term" value="F:metal ion binding"/>
    <property type="evidence" value="ECO:0007669"/>
    <property type="project" value="UniProtKB-KW"/>
</dbReference>
<dbReference type="InterPro" id="IPR012165">
    <property type="entry name" value="Cyt_c3_hydrogenase_gsu"/>
</dbReference>
<evidence type="ECO:0000256" key="10">
    <source>
        <dbReference type="ARBA" id="ARBA00023014"/>
    </source>
</evidence>
<dbReference type="CDD" id="cd06218">
    <property type="entry name" value="DHOD_e_trans"/>
    <property type="match status" value="1"/>
</dbReference>
<dbReference type="Gene3D" id="2.40.30.10">
    <property type="entry name" value="Translation factors"/>
    <property type="match status" value="1"/>
</dbReference>
<keyword evidence="9 11" id="KW-0408">Iron</keyword>
<dbReference type="PANTHER" id="PTHR43513:SF3">
    <property type="entry name" value="DIHYDROOROTATE DEHYDROGENASE B (NAD(+)), ELECTRON TRANSFER SUBUNIT-RELATED"/>
    <property type="match status" value="1"/>
</dbReference>
<comment type="cofactor">
    <cofactor evidence="11 12">
        <name>FAD</name>
        <dbReference type="ChEBI" id="CHEBI:57692"/>
    </cofactor>
    <text evidence="11 12">Binds 1 FAD per subunit.</text>
</comment>
<feature type="binding site" evidence="11 13">
    <location>
        <position position="250"/>
    </location>
    <ligand>
        <name>[2Fe-2S] cluster</name>
        <dbReference type="ChEBI" id="CHEBI:190135"/>
    </ligand>
</feature>
<dbReference type="Proteomes" id="UP000295718">
    <property type="component" value="Unassembled WGS sequence"/>
</dbReference>
<dbReference type="Pfam" id="PF00175">
    <property type="entry name" value="NAD_binding_1"/>
    <property type="match status" value="1"/>
</dbReference>
<dbReference type="UniPathway" id="UPA00070">
    <property type="reaction ID" value="UER00945"/>
</dbReference>
<dbReference type="InterPro" id="IPR039261">
    <property type="entry name" value="FNR_nucleotide-bd"/>
</dbReference>
<dbReference type="InterPro" id="IPR037117">
    <property type="entry name" value="Dihydroorotate_DH_ele_sf"/>
</dbReference>
<reference evidence="15 16" key="1">
    <citation type="submission" date="2019-03" db="EMBL/GenBank/DDBJ databases">
        <title>Genomic Encyclopedia of Type Strains, Phase IV (KMG-IV): sequencing the most valuable type-strain genomes for metagenomic binning, comparative biology and taxonomic classification.</title>
        <authorList>
            <person name="Goeker M."/>
        </authorList>
    </citation>
    <scope>NUCLEOTIDE SEQUENCE [LARGE SCALE GENOMIC DNA]</scope>
    <source>
        <strain evidence="15 16">DSM 100556</strain>
    </source>
</reference>
<keyword evidence="2 11" id="KW-0813">Transport</keyword>
<dbReference type="Pfam" id="PF10418">
    <property type="entry name" value="DHODB_Fe-S_bind"/>
    <property type="match status" value="1"/>
</dbReference>
<dbReference type="SUPFAM" id="SSF63380">
    <property type="entry name" value="Riboflavin synthase domain-like"/>
    <property type="match status" value="1"/>
</dbReference>
<gene>
    <name evidence="11" type="primary">pyrK</name>
    <name evidence="15" type="ORF">EDD76_101209</name>
</gene>
<dbReference type="InterPro" id="IPR023455">
    <property type="entry name" value="Dihydroorotate_DHASE_ETsu"/>
</dbReference>
<comment type="pathway">
    <text evidence="11">Pyrimidine metabolism; UMP biosynthesis via de novo pathway; orotate from (S)-dihydroorotate (NAD(+) route): step 1/1.</text>
</comment>
<evidence type="ECO:0000256" key="13">
    <source>
        <dbReference type="PIRSR" id="PIRSR006816-2"/>
    </source>
</evidence>
<keyword evidence="7 11" id="KW-0665">Pyrimidine biosynthesis</keyword>
<evidence type="ECO:0000256" key="1">
    <source>
        <dbReference type="ARBA" id="ARBA00006422"/>
    </source>
</evidence>
<keyword evidence="16" id="KW-1185">Reference proteome</keyword>
<dbReference type="PRINTS" id="PR00409">
    <property type="entry name" value="PHDIOXRDTASE"/>
</dbReference>
<sequence length="263" mass="28558">MEQMKKVKAKVLSQTKIADDIYDMWIESDLAASAKAGQFICVYPHRESTLLPRPISICDADGEGNRLRIVYRVAGKGTEELSLYHTGRNIKILGNLGNGFPLSKAAGKRVVLMGGGIGIPPMLQLAKELKREGKAEEITVISGYRNGQLFLKEDMEKYAPVHAATEDGSAGTKGNVLDAMSALSIRPQVIMACGPMPMLRAIKKYAEAEGIEAYISLEERMACGVGACLGCVCKTKEKDEHSHVNNARICTDGPVFDARDVEI</sequence>
<evidence type="ECO:0000256" key="2">
    <source>
        <dbReference type="ARBA" id="ARBA00022448"/>
    </source>
</evidence>
<dbReference type="GO" id="GO:0016491">
    <property type="term" value="F:oxidoreductase activity"/>
    <property type="evidence" value="ECO:0007669"/>
    <property type="project" value="InterPro"/>
</dbReference>
<comment type="function">
    <text evidence="11">Responsible for channeling the electrons from the oxidation of dihydroorotate from the FMN redox center in the PyrD type B subunit to the ultimate electron acceptor NAD(+).</text>
</comment>
<dbReference type="GO" id="GO:0051537">
    <property type="term" value="F:2 iron, 2 sulfur cluster binding"/>
    <property type="evidence" value="ECO:0007669"/>
    <property type="project" value="UniProtKB-KW"/>
</dbReference>
<dbReference type="GO" id="GO:0044205">
    <property type="term" value="P:'de novo' UMP biosynthetic process"/>
    <property type="evidence" value="ECO:0007669"/>
    <property type="project" value="UniProtKB-UniRule"/>
</dbReference>
<keyword evidence="6 11" id="KW-0274">FAD</keyword>
<dbReference type="PIRSF" id="PIRSF006816">
    <property type="entry name" value="Cyc3_hyd_g"/>
    <property type="match status" value="1"/>
</dbReference>
<evidence type="ECO:0000256" key="11">
    <source>
        <dbReference type="HAMAP-Rule" id="MF_01211"/>
    </source>
</evidence>
<dbReference type="GO" id="GO:0050660">
    <property type="term" value="F:flavin adenine dinucleotide binding"/>
    <property type="evidence" value="ECO:0007669"/>
    <property type="project" value="InterPro"/>
</dbReference>
<feature type="binding site" evidence="11 13">
    <location>
        <position position="231"/>
    </location>
    <ligand>
        <name>[2Fe-2S] cluster</name>
        <dbReference type="ChEBI" id="CHEBI:190135"/>
    </ligand>
</feature>
<comment type="subunit">
    <text evidence="11">Heterotetramer of 2 PyrK and 2 PyrD type B subunits.</text>
</comment>
<dbReference type="RefSeq" id="WP_031391239.1">
    <property type="nucleotide sequence ID" value="NZ_JPNB01000002.1"/>
</dbReference>
<protein>
    <recommendedName>
        <fullName evidence="11">Dihydroorotate dehydrogenase B (NAD(+)), electron transfer subunit</fullName>
    </recommendedName>
    <alternativeName>
        <fullName evidence="11">Dihydroorotate oxidase B, electron transfer subunit</fullName>
    </alternativeName>
</protein>
<keyword evidence="10 11" id="KW-0411">Iron-sulfur</keyword>
<evidence type="ECO:0000256" key="4">
    <source>
        <dbReference type="ARBA" id="ARBA00022714"/>
    </source>
</evidence>
<feature type="domain" description="FAD-binding FR-type" evidence="14">
    <location>
        <begin position="4"/>
        <end position="102"/>
    </location>
</feature>
<keyword evidence="8 11" id="KW-0249">Electron transport</keyword>
<evidence type="ECO:0000256" key="7">
    <source>
        <dbReference type="ARBA" id="ARBA00022975"/>
    </source>
</evidence>
<proteinExistence type="inferred from homology"/>
<comment type="cofactor">
    <cofactor evidence="13">
        <name>[2Fe-2S] cluster</name>
        <dbReference type="ChEBI" id="CHEBI:190135"/>
    </cofactor>
    <text evidence="13">Binds 1 [2Fe-2S] cluster per subunit.</text>
</comment>